<dbReference type="InterPro" id="IPR015035">
    <property type="entry name" value="DUF1918"/>
</dbReference>
<dbReference type="EMBL" id="SOCP01000014">
    <property type="protein sequence ID" value="TDV44095.1"/>
    <property type="molecule type" value="Genomic_DNA"/>
</dbReference>
<dbReference type="OrthoDB" id="4828144at2"/>
<sequence length="89" mass="9739">MHAKPGDWLIVEIAGTDHAARRARILDVGSPDGTPPFTVRWLDTEREGLVFPGDGARVLTQEELTALDARVADRATRLQRLVAHPEATS</sequence>
<name>A0A4R7V7I1_9PSEU</name>
<dbReference type="SUPFAM" id="SSF50118">
    <property type="entry name" value="Cell growth inhibitor/plasmid maintenance toxic component"/>
    <property type="match status" value="1"/>
</dbReference>
<evidence type="ECO:0000313" key="3">
    <source>
        <dbReference type="Proteomes" id="UP000294927"/>
    </source>
</evidence>
<reference evidence="2 3" key="1">
    <citation type="submission" date="2019-03" db="EMBL/GenBank/DDBJ databases">
        <title>Genomic Encyclopedia of Archaeal and Bacterial Type Strains, Phase II (KMG-II): from individual species to whole genera.</title>
        <authorList>
            <person name="Goeker M."/>
        </authorList>
    </citation>
    <scope>NUCLEOTIDE SEQUENCE [LARGE SCALE GENOMIC DNA]</scope>
    <source>
        <strain evidence="2 3">DSM 45499</strain>
    </source>
</reference>
<accession>A0A4R7V7I1</accession>
<evidence type="ECO:0000259" key="1">
    <source>
        <dbReference type="Pfam" id="PF08940"/>
    </source>
</evidence>
<evidence type="ECO:0000313" key="2">
    <source>
        <dbReference type="EMBL" id="TDV44095.1"/>
    </source>
</evidence>
<proteinExistence type="predicted"/>
<gene>
    <name evidence="2" type="ORF">CLV71_1144</name>
</gene>
<dbReference type="Gene3D" id="2.30.30.440">
    <property type="entry name" value="Domain of unknown function DUF1918"/>
    <property type="match status" value="1"/>
</dbReference>
<protein>
    <submittedName>
        <fullName evidence="2">Uncharacterized protein DUF1918</fullName>
    </submittedName>
</protein>
<dbReference type="Pfam" id="PF08940">
    <property type="entry name" value="DUF1918"/>
    <property type="match status" value="1"/>
</dbReference>
<dbReference type="AlphaFoldDB" id="A0A4R7V7I1"/>
<organism evidence="2 3">
    <name type="scientific">Actinophytocola oryzae</name>
    <dbReference type="NCBI Taxonomy" id="502181"/>
    <lineage>
        <taxon>Bacteria</taxon>
        <taxon>Bacillati</taxon>
        <taxon>Actinomycetota</taxon>
        <taxon>Actinomycetes</taxon>
        <taxon>Pseudonocardiales</taxon>
        <taxon>Pseudonocardiaceae</taxon>
    </lineage>
</organism>
<feature type="domain" description="DUF1918" evidence="1">
    <location>
        <begin position="1"/>
        <end position="58"/>
    </location>
</feature>
<dbReference type="RefSeq" id="WP_133906566.1">
    <property type="nucleotide sequence ID" value="NZ_SOCP01000014.1"/>
</dbReference>
<dbReference type="Proteomes" id="UP000294927">
    <property type="component" value="Unassembled WGS sequence"/>
</dbReference>
<comment type="caution">
    <text evidence="2">The sequence shown here is derived from an EMBL/GenBank/DDBJ whole genome shotgun (WGS) entry which is preliminary data.</text>
</comment>
<keyword evidence="3" id="KW-1185">Reference proteome</keyword>